<protein>
    <submittedName>
        <fullName evidence="3">Uncharacterized protein</fullName>
    </submittedName>
</protein>
<proteinExistence type="predicted"/>
<dbReference type="InterPro" id="IPR043138">
    <property type="entry name" value="GGT_lsub"/>
</dbReference>
<feature type="binding site" evidence="2">
    <location>
        <begin position="81"/>
        <end position="83"/>
    </location>
    <ligand>
        <name>L-glutamate</name>
        <dbReference type="ChEBI" id="CHEBI:29985"/>
    </ligand>
</feature>
<dbReference type="OrthoDB" id="5979779at2759"/>
<feature type="binding site" evidence="2">
    <location>
        <begin position="133"/>
        <end position="134"/>
    </location>
    <ligand>
        <name>L-glutamate</name>
        <dbReference type="ChEBI" id="CHEBI:29985"/>
    </ligand>
</feature>
<dbReference type="Pfam" id="PF01019">
    <property type="entry name" value="G_glu_transpept"/>
    <property type="match status" value="1"/>
</dbReference>
<dbReference type="GO" id="GO:0036374">
    <property type="term" value="F:glutathione hydrolase activity"/>
    <property type="evidence" value="ECO:0007669"/>
    <property type="project" value="InterPro"/>
</dbReference>
<dbReference type="SUPFAM" id="SSF56235">
    <property type="entry name" value="N-terminal nucleophile aminohydrolases (Ntn hydrolases)"/>
    <property type="match status" value="1"/>
</dbReference>
<dbReference type="PRINTS" id="PR01210">
    <property type="entry name" value="GGTRANSPTASE"/>
</dbReference>
<dbReference type="Gene3D" id="1.10.246.130">
    <property type="match status" value="1"/>
</dbReference>
<dbReference type="InterPro" id="IPR043137">
    <property type="entry name" value="GGT_ssub_C"/>
</dbReference>
<feature type="binding site" evidence="2">
    <location>
        <position position="105"/>
    </location>
    <ligand>
        <name>L-glutamate</name>
        <dbReference type="ChEBI" id="CHEBI:29985"/>
    </ligand>
</feature>
<sequence length="175" mass="19262">MKPSDRQGTSNSVLTYHRIVEAFKFAYAYRALLGDQDFANVTETFTDYRHYGDFYSNSSQQGTSHLSVIAENGDAVSATTTINLFFGSKYRSTRTGIIYNNEMDDFSTPGKKNAYGVEPSESNIIQPGKRPQSSTAPSIFLDKDGVARLVIGASGGTKNHDRRFVGKKSYSISIA</sequence>
<evidence type="ECO:0000313" key="3">
    <source>
        <dbReference type="EMBL" id="KAJ7375103.1"/>
    </source>
</evidence>
<evidence type="ECO:0000256" key="2">
    <source>
        <dbReference type="PIRSR" id="PIRSR600101-2"/>
    </source>
</evidence>
<dbReference type="InterPro" id="IPR029055">
    <property type="entry name" value="Ntn_hydrolases_N"/>
</dbReference>
<evidence type="ECO:0000313" key="4">
    <source>
        <dbReference type="Proteomes" id="UP001163046"/>
    </source>
</evidence>
<dbReference type="GO" id="GO:0006751">
    <property type="term" value="P:glutathione catabolic process"/>
    <property type="evidence" value="ECO:0007669"/>
    <property type="project" value="InterPro"/>
</dbReference>
<dbReference type="PANTHER" id="PTHR11686">
    <property type="entry name" value="GAMMA GLUTAMYL TRANSPEPTIDASE"/>
    <property type="match status" value="1"/>
</dbReference>
<dbReference type="Proteomes" id="UP001163046">
    <property type="component" value="Unassembled WGS sequence"/>
</dbReference>
<name>A0A9X0CUW2_9CNID</name>
<dbReference type="Gene3D" id="3.60.20.40">
    <property type="match status" value="1"/>
</dbReference>
<gene>
    <name evidence="3" type="ORF">OS493_001837</name>
</gene>
<keyword evidence="4" id="KW-1185">Reference proteome</keyword>
<dbReference type="PANTHER" id="PTHR11686:SF9">
    <property type="entry name" value="RE13973P"/>
    <property type="match status" value="1"/>
</dbReference>
<accession>A0A9X0CUW2</accession>
<dbReference type="AlphaFoldDB" id="A0A9X0CUW2"/>
<evidence type="ECO:0000256" key="1">
    <source>
        <dbReference type="PIRSR" id="PIRSR600101-1"/>
    </source>
</evidence>
<dbReference type="GO" id="GO:0005886">
    <property type="term" value="C:plasma membrane"/>
    <property type="evidence" value="ECO:0007669"/>
    <property type="project" value="TreeGrafter"/>
</dbReference>
<dbReference type="EMBL" id="MU826826">
    <property type="protein sequence ID" value="KAJ7375103.1"/>
    <property type="molecule type" value="Genomic_DNA"/>
</dbReference>
<comment type="caution">
    <text evidence="3">The sequence shown here is derived from an EMBL/GenBank/DDBJ whole genome shotgun (WGS) entry which is preliminary data.</text>
</comment>
<dbReference type="InterPro" id="IPR000101">
    <property type="entry name" value="GGT_peptidase"/>
</dbReference>
<feature type="binding site" evidence="2">
    <location>
        <position position="156"/>
    </location>
    <ligand>
        <name>L-glutamate</name>
        <dbReference type="ChEBI" id="CHEBI:29985"/>
    </ligand>
</feature>
<reference evidence="3" key="1">
    <citation type="submission" date="2023-01" db="EMBL/GenBank/DDBJ databases">
        <title>Genome assembly of the deep-sea coral Lophelia pertusa.</title>
        <authorList>
            <person name="Herrera S."/>
            <person name="Cordes E."/>
        </authorList>
    </citation>
    <scope>NUCLEOTIDE SEQUENCE</scope>
    <source>
        <strain evidence="3">USNM1676648</strain>
        <tissue evidence="3">Polyp</tissue>
    </source>
</reference>
<feature type="active site" description="Nucleophile" evidence="1">
    <location>
        <position position="63"/>
    </location>
</feature>
<organism evidence="3 4">
    <name type="scientific">Desmophyllum pertusum</name>
    <dbReference type="NCBI Taxonomy" id="174260"/>
    <lineage>
        <taxon>Eukaryota</taxon>
        <taxon>Metazoa</taxon>
        <taxon>Cnidaria</taxon>
        <taxon>Anthozoa</taxon>
        <taxon>Hexacorallia</taxon>
        <taxon>Scleractinia</taxon>
        <taxon>Caryophylliina</taxon>
        <taxon>Caryophylliidae</taxon>
        <taxon>Desmophyllum</taxon>
    </lineage>
</organism>